<proteinExistence type="predicted"/>
<dbReference type="EMBL" id="BPLQ01005166">
    <property type="protein sequence ID" value="GIY13041.1"/>
    <property type="molecule type" value="Genomic_DNA"/>
</dbReference>
<protein>
    <submittedName>
        <fullName evidence="2">Uncharacterized protein</fullName>
    </submittedName>
</protein>
<gene>
    <name evidence="2" type="ORF">CDAR_96641</name>
</gene>
<evidence type="ECO:0000256" key="1">
    <source>
        <dbReference type="SAM" id="MobiDB-lite"/>
    </source>
</evidence>
<evidence type="ECO:0000313" key="2">
    <source>
        <dbReference type="EMBL" id="GIY13041.1"/>
    </source>
</evidence>
<dbReference type="Proteomes" id="UP001054837">
    <property type="component" value="Unassembled WGS sequence"/>
</dbReference>
<dbReference type="AlphaFoldDB" id="A0AAV4QXK6"/>
<feature type="region of interest" description="Disordered" evidence="1">
    <location>
        <begin position="92"/>
        <end position="114"/>
    </location>
</feature>
<comment type="caution">
    <text evidence="2">The sequence shown here is derived from an EMBL/GenBank/DDBJ whole genome shotgun (WGS) entry which is preliminary data.</text>
</comment>
<organism evidence="2 3">
    <name type="scientific">Caerostris darwini</name>
    <dbReference type="NCBI Taxonomy" id="1538125"/>
    <lineage>
        <taxon>Eukaryota</taxon>
        <taxon>Metazoa</taxon>
        <taxon>Ecdysozoa</taxon>
        <taxon>Arthropoda</taxon>
        <taxon>Chelicerata</taxon>
        <taxon>Arachnida</taxon>
        <taxon>Araneae</taxon>
        <taxon>Araneomorphae</taxon>
        <taxon>Entelegynae</taxon>
        <taxon>Araneoidea</taxon>
        <taxon>Araneidae</taxon>
        <taxon>Caerostris</taxon>
    </lineage>
</organism>
<name>A0AAV4QXK6_9ARAC</name>
<evidence type="ECO:0000313" key="3">
    <source>
        <dbReference type="Proteomes" id="UP001054837"/>
    </source>
</evidence>
<keyword evidence="3" id="KW-1185">Reference proteome</keyword>
<reference evidence="2 3" key="1">
    <citation type="submission" date="2021-06" db="EMBL/GenBank/DDBJ databases">
        <title>Caerostris darwini draft genome.</title>
        <authorList>
            <person name="Kono N."/>
            <person name="Arakawa K."/>
        </authorList>
    </citation>
    <scope>NUCLEOTIDE SEQUENCE [LARGE SCALE GENOMIC DNA]</scope>
</reference>
<sequence>MFYTFPISSAECLRLCPSDKYAHNGANEPPLSSMQGLPPSIGEYFSTPSIHCGQPPCFTQSPSHPRSVCGFVPVISMPIMVLTSQRRGFPLAKGREAVPERGANGVEKPRKKNCHNPPGGFPECTLIPGRKEDGGECVFQSSIR</sequence>
<accession>A0AAV4QXK6</accession>